<protein>
    <submittedName>
        <fullName evidence="4">Guanylate-binding protein, putative</fullName>
    </submittedName>
</protein>
<dbReference type="InterPro" id="IPR027417">
    <property type="entry name" value="P-loop_NTPase"/>
</dbReference>
<dbReference type="OMA" id="FVFNQMG"/>
<reference evidence="4 5" key="1">
    <citation type="journal article" date="2010" name="Nature">
        <title>The Ectocarpus genome and the independent evolution of multicellularity in brown algae.</title>
        <authorList>
            <person name="Cock J.M."/>
            <person name="Sterck L."/>
            <person name="Rouze P."/>
            <person name="Scornet D."/>
            <person name="Allen A.E."/>
            <person name="Amoutzias G."/>
            <person name="Anthouard V."/>
            <person name="Artiguenave F."/>
            <person name="Aury J.M."/>
            <person name="Badger J.H."/>
            <person name="Beszteri B."/>
            <person name="Billiau K."/>
            <person name="Bonnet E."/>
            <person name="Bothwell J.H."/>
            <person name="Bowler C."/>
            <person name="Boyen C."/>
            <person name="Brownlee C."/>
            <person name="Carrano C.J."/>
            <person name="Charrier B."/>
            <person name="Cho G.Y."/>
            <person name="Coelho S.M."/>
            <person name="Collen J."/>
            <person name="Corre E."/>
            <person name="Da Silva C."/>
            <person name="Delage L."/>
            <person name="Delaroque N."/>
            <person name="Dittami S.M."/>
            <person name="Doulbeau S."/>
            <person name="Elias M."/>
            <person name="Farnham G."/>
            <person name="Gachon C.M."/>
            <person name="Gschloessl B."/>
            <person name="Heesch S."/>
            <person name="Jabbari K."/>
            <person name="Jubin C."/>
            <person name="Kawai H."/>
            <person name="Kimura K."/>
            <person name="Kloareg B."/>
            <person name="Kupper F.C."/>
            <person name="Lang D."/>
            <person name="Le Bail A."/>
            <person name="Leblanc C."/>
            <person name="Lerouge P."/>
            <person name="Lohr M."/>
            <person name="Lopez P.J."/>
            <person name="Martens C."/>
            <person name="Maumus F."/>
            <person name="Michel G."/>
            <person name="Miranda-Saavedra D."/>
            <person name="Morales J."/>
            <person name="Moreau H."/>
            <person name="Motomura T."/>
            <person name="Nagasato C."/>
            <person name="Napoli C.A."/>
            <person name="Nelson D.R."/>
            <person name="Nyvall-Collen P."/>
            <person name="Peters A.F."/>
            <person name="Pommier C."/>
            <person name="Potin P."/>
            <person name="Poulain J."/>
            <person name="Quesneville H."/>
            <person name="Read B."/>
            <person name="Rensing S.A."/>
            <person name="Ritter A."/>
            <person name="Rousvoal S."/>
            <person name="Samanta M."/>
            <person name="Samson G."/>
            <person name="Schroeder D.C."/>
            <person name="Segurens B."/>
            <person name="Strittmatter M."/>
            <person name="Tonon T."/>
            <person name="Tregear J.W."/>
            <person name="Valentin K."/>
            <person name="von Dassow P."/>
            <person name="Yamagishi T."/>
            <person name="Van de Peer Y."/>
            <person name="Wincker P."/>
        </authorList>
    </citation>
    <scope>NUCLEOTIDE SEQUENCE [LARGE SCALE GENOMIC DNA]</scope>
    <source>
        <strain evidence="5">Ec32 / CCAP1310/4</strain>
    </source>
</reference>
<feature type="region of interest" description="Disordered" evidence="1">
    <location>
        <begin position="695"/>
        <end position="726"/>
    </location>
</feature>
<evidence type="ECO:0000313" key="5">
    <source>
        <dbReference type="Proteomes" id="UP000002630"/>
    </source>
</evidence>
<dbReference type="OrthoDB" id="2135133at2759"/>
<dbReference type="GO" id="GO:0003924">
    <property type="term" value="F:GTPase activity"/>
    <property type="evidence" value="ECO:0007669"/>
    <property type="project" value="InterPro"/>
</dbReference>
<feature type="region of interest" description="Disordered" evidence="1">
    <location>
        <begin position="525"/>
        <end position="550"/>
    </location>
</feature>
<dbReference type="eggNOG" id="KOG2037">
    <property type="taxonomic scope" value="Eukaryota"/>
</dbReference>
<proteinExistence type="predicted"/>
<dbReference type="InterPro" id="IPR015894">
    <property type="entry name" value="Guanylate-bd_N"/>
</dbReference>
<feature type="chain" id="PRO_5003095609" evidence="2">
    <location>
        <begin position="24"/>
        <end position="996"/>
    </location>
</feature>
<dbReference type="Pfam" id="PF02263">
    <property type="entry name" value="GBP"/>
    <property type="match status" value="1"/>
</dbReference>
<accession>D7FNQ2</accession>
<sequence length="996" mass="104287">MKTRLLRGVLLAGIFCGWTSVAVDDVPTADDGQEQAGAPSSCAAPSSGTLFQWKRVPVEVAADGVGPEGGEESTRMELTVDEGALQALSQIDTKLAVVSIAGPYRSGKSYFLNFLANHVLANGFDPPKEPGSFDFERPFPTSPTLNAEGGGGEAGLCRFQLVPACGKPLPDQEGTALLLLDTPGLMTPRRSVVQEAQVLALLQTVSSVVLYNTQGVVSRPDVEALLIAMDAAASVDVHLSLLAGDDDGTPAGEKGEINRPSLFWLIQQSTMKMVDGEGQDQSPAAHLDGALGVSGVGTVKDAFDRFFVRTNAARLPYPVNDLEKLQDLDPMRYSDLSDAYRGGVKTAVDLIVPECAPKELGGKTMDGTALATFLRKLTRVMNVPVTAGNDRFSTLLDVLEGGELQAAEVAYRAEWEPGENNYEGLPTGAENLKAKHSKCVERAELVADPRSASSSSSGTGGVAGQDGDQEGASDGRSLRRPGFVQALHAVLSGLYREYCIANVRLWSDAEIFGANEDLGALLKEKQEQQRSGPGEQGDGDPELPPPPPEYSHVTAVFDSRSQRWNGDIVPDIISSHADMEALLVVRGDDSAMPPTGELTAGHTGALWRVVDSFLEKSLAIATQQAQEAFEDQMDNLDAEVRDLPRPPHLADVEMLSSKAKTAALDAYLAVKLAVGDDKATETAIAQGWAGQAEAATGRWMSEAQQAVRGAGNDGDGGGGDAGGKDAGAGNGGGGGGAGGKDAGAGNGGGGGGAGGKDAGAGNDGGAGGGGDGGDGGVGVDEAVALAERVLKERHAPCVEKVTLKTNHVEKSLAKCRKIANEEWAQGREESDKQELLDERKPTVLDKAMDEKESEHANSLVDAASAALAGRFRDMSLELELPEPDQVIDRLFGTLSDQLRKGGGHRLAGRVGLPPRRALPLCLGRAHLRHATLAAGERNPPVLRGLGRYGRGQARKKAEPCDLEHQREEGHGREWGVPDASVSGRGGGGGRGREERA</sequence>
<name>D7FNQ2_ECTSI</name>
<dbReference type="InParanoid" id="D7FNQ2"/>
<keyword evidence="2" id="KW-0732">Signal</keyword>
<feature type="region of interest" description="Disordered" evidence="1">
    <location>
        <begin position="445"/>
        <end position="477"/>
    </location>
</feature>
<evidence type="ECO:0000259" key="3">
    <source>
        <dbReference type="Pfam" id="PF02263"/>
    </source>
</evidence>
<organism evidence="4 5">
    <name type="scientific">Ectocarpus siliculosus</name>
    <name type="common">Brown alga</name>
    <name type="synonym">Conferva siliculosa</name>
    <dbReference type="NCBI Taxonomy" id="2880"/>
    <lineage>
        <taxon>Eukaryota</taxon>
        <taxon>Sar</taxon>
        <taxon>Stramenopiles</taxon>
        <taxon>Ochrophyta</taxon>
        <taxon>PX clade</taxon>
        <taxon>Phaeophyceae</taxon>
        <taxon>Ectocarpales</taxon>
        <taxon>Ectocarpaceae</taxon>
        <taxon>Ectocarpus</taxon>
    </lineage>
</organism>
<feature type="signal peptide" evidence="2">
    <location>
        <begin position="1"/>
        <end position="23"/>
    </location>
</feature>
<dbReference type="Proteomes" id="UP000002630">
    <property type="component" value="Linkage Group LG02"/>
</dbReference>
<evidence type="ECO:0000256" key="1">
    <source>
        <dbReference type="SAM" id="MobiDB-lite"/>
    </source>
</evidence>
<feature type="compositionally biased region" description="Gly residues" evidence="1">
    <location>
        <begin position="711"/>
        <end position="726"/>
    </location>
</feature>
<dbReference type="AlphaFoldDB" id="D7FNQ2"/>
<gene>
    <name evidence="4" type="ORF">Esi_0018_0177</name>
</gene>
<keyword evidence="5" id="KW-1185">Reference proteome</keyword>
<dbReference type="PANTHER" id="PTHR10751">
    <property type="entry name" value="GUANYLATE BINDING PROTEIN"/>
    <property type="match status" value="1"/>
</dbReference>
<feature type="compositionally biased region" description="Basic and acidic residues" evidence="1">
    <location>
        <begin position="955"/>
        <end position="975"/>
    </location>
</feature>
<evidence type="ECO:0000313" key="4">
    <source>
        <dbReference type="EMBL" id="CBJ26063.1"/>
    </source>
</evidence>
<dbReference type="EMBL" id="FN649727">
    <property type="protein sequence ID" value="CBJ26063.1"/>
    <property type="molecule type" value="Genomic_DNA"/>
</dbReference>
<dbReference type="EMBL" id="FN648291">
    <property type="protein sequence ID" value="CBJ26063.1"/>
    <property type="molecule type" value="Genomic_DNA"/>
</dbReference>
<dbReference type="Gene3D" id="3.40.50.300">
    <property type="entry name" value="P-loop containing nucleotide triphosphate hydrolases"/>
    <property type="match status" value="1"/>
</dbReference>
<dbReference type="GO" id="GO:0005525">
    <property type="term" value="F:GTP binding"/>
    <property type="evidence" value="ECO:0007669"/>
    <property type="project" value="InterPro"/>
</dbReference>
<feature type="region of interest" description="Disordered" evidence="1">
    <location>
        <begin position="950"/>
        <end position="996"/>
    </location>
</feature>
<evidence type="ECO:0000256" key="2">
    <source>
        <dbReference type="SAM" id="SignalP"/>
    </source>
</evidence>
<dbReference type="SUPFAM" id="SSF52540">
    <property type="entry name" value="P-loop containing nucleoside triphosphate hydrolases"/>
    <property type="match status" value="1"/>
</dbReference>
<feature type="domain" description="Guanylate-binding protein N-terminal" evidence="3">
    <location>
        <begin position="77"/>
        <end position="353"/>
    </location>
</feature>